<keyword evidence="6 13" id="KW-0418">Kinase</keyword>
<dbReference type="SUPFAM" id="SSF56112">
    <property type="entry name" value="Protein kinase-like (PK-like)"/>
    <property type="match status" value="1"/>
</dbReference>
<evidence type="ECO:0000256" key="11">
    <source>
        <dbReference type="SAM" id="Phobius"/>
    </source>
</evidence>
<evidence type="ECO:0000256" key="9">
    <source>
        <dbReference type="ARBA" id="ARBA00048679"/>
    </source>
</evidence>
<dbReference type="AlphaFoldDB" id="A0A1G6ZIR9"/>
<dbReference type="Pfam" id="PF00069">
    <property type="entry name" value="Pkinase"/>
    <property type="match status" value="1"/>
</dbReference>
<proteinExistence type="predicted"/>
<evidence type="ECO:0000256" key="1">
    <source>
        <dbReference type="ARBA" id="ARBA00012513"/>
    </source>
</evidence>
<dbReference type="PROSITE" id="PS50011">
    <property type="entry name" value="PROTEIN_KINASE_DOM"/>
    <property type="match status" value="1"/>
</dbReference>
<dbReference type="PANTHER" id="PTHR43289">
    <property type="entry name" value="MITOGEN-ACTIVATED PROTEIN KINASE KINASE KINASE 20-RELATED"/>
    <property type="match status" value="1"/>
</dbReference>
<dbReference type="Gene3D" id="3.30.200.20">
    <property type="entry name" value="Phosphorylase Kinase, domain 1"/>
    <property type="match status" value="1"/>
</dbReference>
<evidence type="ECO:0000256" key="6">
    <source>
        <dbReference type="ARBA" id="ARBA00022777"/>
    </source>
</evidence>
<feature type="compositionally biased region" description="Low complexity" evidence="10">
    <location>
        <begin position="376"/>
        <end position="393"/>
    </location>
</feature>
<dbReference type="FunFam" id="1.10.510.10:FF:000021">
    <property type="entry name" value="Serine/threonine protein kinase"/>
    <property type="match status" value="1"/>
</dbReference>
<sequence length="502" mass="52839">MGDLGIGADRLASRRRPFPQPTDMVQVPFTARVEGGHLAGIGHEGAIVDLGTLVAGRYRLEDPIAAGGMGEVWRGFDTLLERPVAVKILRSTRHLPREARDRFAREAKTLASVRGPGLVEVYDYGEDTSGRRAVRFIVMELIEGTSLATLIAEHGVLSVEETLRYVAATAATLAVAHRSGIVHRDIKPGNLLVEPDGRLRVVDFGISLADGDDRLTSVGDVLGTLSYISPEQLGGGQVRGTADLYSLGAVAYECLTGRPPFTADDPHGVVYQHLHAQPPPLPDSLPPAVAALVQRCLQKHPEDRWPSASALAAACRAASTAADDTGVPTTRLRRRAGPRVFVTSLILVLAVGAVLMLWRPWSPARTDAQSGADTVAAESPSAPVSADAAPTASEAPSQEASTLPEATTAPAPAVALPDPGGSVETTAAAGVRLPDVVGMDATEAQAHLHSLGWTDVRIVPTLLFAGAAPEACEIVSQNPEPEAAVEHDHPVEIAYWGLHDCP</sequence>
<dbReference type="CDD" id="cd14014">
    <property type="entry name" value="STKc_PknB_like"/>
    <property type="match status" value="1"/>
</dbReference>
<evidence type="ECO:0000256" key="10">
    <source>
        <dbReference type="SAM" id="MobiDB-lite"/>
    </source>
</evidence>
<feature type="transmembrane region" description="Helical" evidence="11">
    <location>
        <begin position="340"/>
        <end position="361"/>
    </location>
</feature>
<keyword evidence="11" id="KW-0472">Membrane</keyword>
<gene>
    <name evidence="13" type="ORF">SAMN05216270_11128</name>
</gene>
<keyword evidence="4" id="KW-0677">Repeat</keyword>
<keyword evidence="2 13" id="KW-0723">Serine/threonine-protein kinase</keyword>
<dbReference type="GO" id="GO:0005524">
    <property type="term" value="F:ATP binding"/>
    <property type="evidence" value="ECO:0007669"/>
    <property type="project" value="UniProtKB-KW"/>
</dbReference>
<feature type="region of interest" description="Disordered" evidence="10">
    <location>
        <begin position="1"/>
        <end position="22"/>
    </location>
</feature>
<protein>
    <recommendedName>
        <fullName evidence="1">non-specific serine/threonine protein kinase</fullName>
        <ecNumber evidence="1">2.7.11.1</ecNumber>
    </recommendedName>
</protein>
<dbReference type="STRING" id="58114.SAMN05216270_11128"/>
<feature type="domain" description="Protein kinase" evidence="12">
    <location>
        <begin position="58"/>
        <end position="319"/>
    </location>
</feature>
<evidence type="ECO:0000313" key="14">
    <source>
        <dbReference type="Proteomes" id="UP000198949"/>
    </source>
</evidence>
<comment type="catalytic activity">
    <reaction evidence="9">
        <text>L-seryl-[protein] + ATP = O-phospho-L-seryl-[protein] + ADP + H(+)</text>
        <dbReference type="Rhea" id="RHEA:17989"/>
        <dbReference type="Rhea" id="RHEA-COMP:9863"/>
        <dbReference type="Rhea" id="RHEA-COMP:11604"/>
        <dbReference type="ChEBI" id="CHEBI:15378"/>
        <dbReference type="ChEBI" id="CHEBI:29999"/>
        <dbReference type="ChEBI" id="CHEBI:30616"/>
        <dbReference type="ChEBI" id="CHEBI:83421"/>
        <dbReference type="ChEBI" id="CHEBI:456216"/>
        <dbReference type="EC" id="2.7.11.1"/>
    </reaction>
</comment>
<dbReference type="PROSITE" id="PS00108">
    <property type="entry name" value="PROTEIN_KINASE_ST"/>
    <property type="match status" value="1"/>
</dbReference>
<dbReference type="InterPro" id="IPR005543">
    <property type="entry name" value="PASTA_dom"/>
</dbReference>
<keyword evidence="11" id="KW-1133">Transmembrane helix</keyword>
<feature type="region of interest" description="Disordered" evidence="10">
    <location>
        <begin position="366"/>
        <end position="425"/>
    </location>
</feature>
<dbReference type="Gene3D" id="1.10.510.10">
    <property type="entry name" value="Transferase(Phosphotransferase) domain 1"/>
    <property type="match status" value="1"/>
</dbReference>
<dbReference type="SMART" id="SM00220">
    <property type="entry name" value="S_TKc"/>
    <property type="match status" value="1"/>
</dbReference>
<name>A0A1G6ZIR9_9ACTN</name>
<dbReference type="EC" id="2.7.11.1" evidence="1"/>
<keyword evidence="5" id="KW-0547">Nucleotide-binding</keyword>
<dbReference type="PANTHER" id="PTHR43289:SF6">
    <property type="entry name" value="SERINE_THREONINE-PROTEIN KINASE NEKL-3"/>
    <property type="match status" value="1"/>
</dbReference>
<accession>A0A1G6ZIR9</accession>
<dbReference type="InterPro" id="IPR000719">
    <property type="entry name" value="Prot_kinase_dom"/>
</dbReference>
<evidence type="ECO:0000259" key="12">
    <source>
        <dbReference type="PROSITE" id="PS50011"/>
    </source>
</evidence>
<evidence type="ECO:0000256" key="5">
    <source>
        <dbReference type="ARBA" id="ARBA00022741"/>
    </source>
</evidence>
<dbReference type="CDD" id="cd06577">
    <property type="entry name" value="PASTA_pknB"/>
    <property type="match status" value="1"/>
</dbReference>
<evidence type="ECO:0000313" key="13">
    <source>
        <dbReference type="EMBL" id="SDE02450.1"/>
    </source>
</evidence>
<evidence type="ECO:0000256" key="4">
    <source>
        <dbReference type="ARBA" id="ARBA00022737"/>
    </source>
</evidence>
<dbReference type="Gene3D" id="3.30.10.20">
    <property type="match status" value="1"/>
</dbReference>
<feature type="compositionally biased region" description="Low complexity" evidence="10">
    <location>
        <begin position="402"/>
        <end position="419"/>
    </location>
</feature>
<keyword evidence="14" id="KW-1185">Reference proteome</keyword>
<comment type="catalytic activity">
    <reaction evidence="8">
        <text>L-threonyl-[protein] + ATP = O-phospho-L-threonyl-[protein] + ADP + H(+)</text>
        <dbReference type="Rhea" id="RHEA:46608"/>
        <dbReference type="Rhea" id="RHEA-COMP:11060"/>
        <dbReference type="Rhea" id="RHEA-COMP:11605"/>
        <dbReference type="ChEBI" id="CHEBI:15378"/>
        <dbReference type="ChEBI" id="CHEBI:30013"/>
        <dbReference type="ChEBI" id="CHEBI:30616"/>
        <dbReference type="ChEBI" id="CHEBI:61977"/>
        <dbReference type="ChEBI" id="CHEBI:456216"/>
        <dbReference type="EC" id="2.7.11.1"/>
    </reaction>
</comment>
<organism evidence="13 14">
    <name type="scientific">Glycomyces harbinensis</name>
    <dbReference type="NCBI Taxonomy" id="58114"/>
    <lineage>
        <taxon>Bacteria</taxon>
        <taxon>Bacillati</taxon>
        <taxon>Actinomycetota</taxon>
        <taxon>Actinomycetes</taxon>
        <taxon>Glycomycetales</taxon>
        <taxon>Glycomycetaceae</taxon>
        <taxon>Glycomyces</taxon>
    </lineage>
</organism>
<evidence type="ECO:0000256" key="3">
    <source>
        <dbReference type="ARBA" id="ARBA00022679"/>
    </source>
</evidence>
<keyword evidence="7" id="KW-0067">ATP-binding</keyword>
<evidence type="ECO:0000256" key="2">
    <source>
        <dbReference type="ARBA" id="ARBA00022527"/>
    </source>
</evidence>
<dbReference type="EMBL" id="FNAD01000011">
    <property type="protein sequence ID" value="SDE02450.1"/>
    <property type="molecule type" value="Genomic_DNA"/>
</dbReference>
<dbReference type="GO" id="GO:0004674">
    <property type="term" value="F:protein serine/threonine kinase activity"/>
    <property type="evidence" value="ECO:0007669"/>
    <property type="project" value="UniProtKB-KW"/>
</dbReference>
<reference evidence="14" key="1">
    <citation type="submission" date="2016-10" db="EMBL/GenBank/DDBJ databases">
        <authorList>
            <person name="Varghese N."/>
            <person name="Submissions S."/>
        </authorList>
    </citation>
    <scope>NUCLEOTIDE SEQUENCE [LARGE SCALE GENOMIC DNA]</scope>
    <source>
        <strain evidence="14">CGMCC 4.3516</strain>
    </source>
</reference>
<keyword evidence="11" id="KW-0812">Transmembrane</keyword>
<dbReference type="InterPro" id="IPR008271">
    <property type="entry name" value="Ser/Thr_kinase_AS"/>
</dbReference>
<dbReference type="InterPro" id="IPR011009">
    <property type="entry name" value="Kinase-like_dom_sf"/>
</dbReference>
<evidence type="ECO:0000256" key="8">
    <source>
        <dbReference type="ARBA" id="ARBA00047899"/>
    </source>
</evidence>
<dbReference type="Proteomes" id="UP000198949">
    <property type="component" value="Unassembled WGS sequence"/>
</dbReference>
<keyword evidence="3" id="KW-0808">Transferase</keyword>
<evidence type="ECO:0000256" key="7">
    <source>
        <dbReference type="ARBA" id="ARBA00022840"/>
    </source>
</evidence>